<dbReference type="Pfam" id="PF12796">
    <property type="entry name" value="Ank_2"/>
    <property type="match status" value="1"/>
</dbReference>
<reference evidence="3 4" key="2">
    <citation type="submission" date="2016-08" db="EMBL/GenBank/DDBJ databases">
        <title>Pervasive Adenine N6-methylation of Active Genes in Fungi.</title>
        <authorList>
            <consortium name="DOE Joint Genome Institute"/>
            <person name="Mondo S.J."/>
            <person name="Dannebaum R.O."/>
            <person name="Kuo R.C."/>
            <person name="Labutti K."/>
            <person name="Haridas S."/>
            <person name="Kuo A."/>
            <person name="Salamov A."/>
            <person name="Ahrendt S.R."/>
            <person name="Lipzen A."/>
            <person name="Sullivan W."/>
            <person name="Andreopoulos W.B."/>
            <person name="Clum A."/>
            <person name="Lindquist E."/>
            <person name="Daum C."/>
            <person name="Ramamoorthy G.K."/>
            <person name="Gryganskyi A."/>
            <person name="Culley D."/>
            <person name="Magnuson J.K."/>
            <person name="James T.Y."/>
            <person name="O'Malley M.A."/>
            <person name="Stajich J.E."/>
            <person name="Spatafora J.W."/>
            <person name="Visel A."/>
            <person name="Grigoriev I.V."/>
        </authorList>
    </citation>
    <scope>NUCLEOTIDE SEQUENCE [LARGE SCALE GENOMIC DNA]</scope>
    <source>
        <strain evidence="4">finn</strain>
    </source>
</reference>
<dbReference type="Gene3D" id="1.25.40.20">
    <property type="entry name" value="Ankyrin repeat-containing domain"/>
    <property type="match status" value="1"/>
</dbReference>
<dbReference type="SUPFAM" id="SSF48403">
    <property type="entry name" value="Ankyrin repeat"/>
    <property type="match status" value="1"/>
</dbReference>
<accession>A0A1Y1UUC3</accession>
<protein>
    <submittedName>
        <fullName evidence="3">Uncharacterized protein</fullName>
    </submittedName>
</protein>
<dbReference type="EMBL" id="MCFH01000082">
    <property type="protein sequence ID" value="ORX41617.1"/>
    <property type="molecule type" value="Genomic_DNA"/>
</dbReference>
<feature type="non-terminal residue" evidence="3">
    <location>
        <position position="1"/>
    </location>
</feature>
<reference evidence="3 4" key="1">
    <citation type="submission" date="2016-08" db="EMBL/GenBank/DDBJ databases">
        <title>Genomes of anaerobic fungi encode conserved fungal cellulosomes for biomass hydrolysis.</title>
        <authorList>
            <consortium name="DOE Joint Genome Institute"/>
            <person name="Haitjema C.H."/>
            <person name="Gilmore S.P."/>
            <person name="Henske J.K."/>
            <person name="Solomon K.V."/>
            <person name="De Groot R."/>
            <person name="Kuo A."/>
            <person name="Mondo S.J."/>
            <person name="Salamov A.A."/>
            <person name="Labutti K."/>
            <person name="Zhao Z."/>
            <person name="Chiniquy J."/>
            <person name="Barry K."/>
            <person name="Brewer H.M."/>
            <person name="Purvine S.O."/>
            <person name="Wright A.T."/>
            <person name="Boxma B."/>
            <person name="Van Alen T."/>
            <person name="Hackstein J.H."/>
            <person name="Baker S.E."/>
            <person name="Grigoriev I.V."/>
            <person name="O'Malley M.A."/>
        </authorList>
    </citation>
    <scope>NUCLEOTIDE SEQUENCE [LARGE SCALE GENOMIC DNA]</scope>
    <source>
        <strain evidence="4">finn</strain>
    </source>
</reference>
<organism evidence="3 4">
    <name type="scientific">Piromyces finnis</name>
    <dbReference type="NCBI Taxonomy" id="1754191"/>
    <lineage>
        <taxon>Eukaryota</taxon>
        <taxon>Fungi</taxon>
        <taxon>Fungi incertae sedis</taxon>
        <taxon>Chytridiomycota</taxon>
        <taxon>Chytridiomycota incertae sedis</taxon>
        <taxon>Neocallimastigomycetes</taxon>
        <taxon>Neocallimastigales</taxon>
        <taxon>Neocallimastigaceae</taxon>
        <taxon>Piromyces</taxon>
    </lineage>
</organism>
<dbReference type="Proteomes" id="UP000193719">
    <property type="component" value="Unassembled WGS sequence"/>
</dbReference>
<proteinExistence type="predicted"/>
<comment type="caution">
    <text evidence="3">The sequence shown here is derived from an EMBL/GenBank/DDBJ whole genome shotgun (WGS) entry which is preliminary data.</text>
</comment>
<evidence type="ECO:0000313" key="3">
    <source>
        <dbReference type="EMBL" id="ORX41617.1"/>
    </source>
</evidence>
<keyword evidence="4" id="KW-1185">Reference proteome</keyword>
<dbReference type="InterPro" id="IPR036770">
    <property type="entry name" value="Ankyrin_rpt-contain_sf"/>
</dbReference>
<sequence>GYENIVKYLIDNGAYINRNNDDDNSLLHIAYTIENINIVKYLISNDVYIKINNNNGDTPL</sequence>
<name>A0A1Y1UUC3_9FUNG</name>
<dbReference type="PANTHER" id="PTHR24188">
    <property type="entry name" value="ANKYRIN REPEAT PROTEIN"/>
    <property type="match status" value="1"/>
</dbReference>
<dbReference type="OrthoDB" id="5401212at2759"/>
<dbReference type="InterPro" id="IPR002110">
    <property type="entry name" value="Ankyrin_rpt"/>
</dbReference>
<dbReference type="PANTHER" id="PTHR24188:SF29">
    <property type="entry name" value="GH09064P"/>
    <property type="match status" value="1"/>
</dbReference>
<gene>
    <name evidence="3" type="ORF">BCR36DRAFT_254111</name>
</gene>
<keyword evidence="1" id="KW-0677">Repeat</keyword>
<evidence type="ECO:0000313" key="4">
    <source>
        <dbReference type="Proteomes" id="UP000193719"/>
    </source>
</evidence>
<evidence type="ECO:0000256" key="1">
    <source>
        <dbReference type="ARBA" id="ARBA00022737"/>
    </source>
</evidence>
<dbReference type="AlphaFoldDB" id="A0A1Y1UUC3"/>
<evidence type="ECO:0000256" key="2">
    <source>
        <dbReference type="ARBA" id="ARBA00023043"/>
    </source>
</evidence>
<feature type="non-terminal residue" evidence="3">
    <location>
        <position position="60"/>
    </location>
</feature>
<keyword evidence="2" id="KW-0040">ANK repeat</keyword>